<name>A0ABY9H9U6_9MOLU</name>
<protein>
    <submittedName>
        <fullName evidence="1">Adenine-specific methyltransferase EcoRI family protein</fullName>
    </submittedName>
</protein>
<dbReference type="EMBL" id="CP132191">
    <property type="protein sequence ID" value="WLP85271.1"/>
    <property type="molecule type" value="Genomic_DNA"/>
</dbReference>
<sequence>MFSNECREILAGCDIVITNPPFSLWLKMYDYLKEYNRAFIVIGNILSVNYTNIFEDCKNLIYKTGYTKPSHFLKYAEYNNNNNNNNNDNEKAIIRVACYWFTNLKIDYKLRNFIKEKKPQEFRKLDNTNIINIAKIADLEYVPKDYDGEIAVPVTFGITYDPTTSPYEILGQVPKDICKIDGKSIFARWLIKKEIMKFKDWCYLNRFVKVKKLLKWGLSFPTDIKRQLEANKNSWVRIFVRFEKNTGELICFPLMNGDNKTVWLLSFDEVVIRWNLYQSDVLKSKKEKKNASQGRIN</sequence>
<dbReference type="InterPro" id="IPR002052">
    <property type="entry name" value="DNA_methylase_N6_adenine_CS"/>
</dbReference>
<keyword evidence="2" id="KW-1185">Reference proteome</keyword>
<dbReference type="GO" id="GO:0032259">
    <property type="term" value="P:methylation"/>
    <property type="evidence" value="ECO:0007669"/>
    <property type="project" value="UniProtKB-KW"/>
</dbReference>
<reference evidence="1" key="1">
    <citation type="submission" date="2023-08" db="EMBL/GenBank/DDBJ databases">
        <title>Complete genome sequence of Mycoplasma seminis 2200.</title>
        <authorList>
            <person name="Spergser J."/>
        </authorList>
    </citation>
    <scope>NUCLEOTIDE SEQUENCE [LARGE SCALE GENOMIC DNA]</scope>
    <source>
        <strain evidence="1">2200</strain>
    </source>
</reference>
<gene>
    <name evidence="1" type="ORF">Q8852_03030</name>
</gene>
<dbReference type="GO" id="GO:0008168">
    <property type="term" value="F:methyltransferase activity"/>
    <property type="evidence" value="ECO:0007669"/>
    <property type="project" value="UniProtKB-KW"/>
</dbReference>
<evidence type="ECO:0000313" key="1">
    <source>
        <dbReference type="EMBL" id="WLP85271.1"/>
    </source>
</evidence>
<accession>A0ABY9H9U6</accession>
<dbReference type="PROSITE" id="PS00092">
    <property type="entry name" value="N6_MTASE"/>
    <property type="match status" value="1"/>
</dbReference>
<evidence type="ECO:0000313" key="2">
    <source>
        <dbReference type="Proteomes" id="UP001237011"/>
    </source>
</evidence>
<organism evidence="1 2">
    <name type="scientific">Mycoplasma seminis</name>
    <dbReference type="NCBI Taxonomy" id="512749"/>
    <lineage>
        <taxon>Bacteria</taxon>
        <taxon>Bacillati</taxon>
        <taxon>Mycoplasmatota</taxon>
        <taxon>Mollicutes</taxon>
        <taxon>Mycoplasmataceae</taxon>
        <taxon>Mycoplasma</taxon>
    </lineage>
</organism>
<keyword evidence="1" id="KW-0808">Transferase</keyword>
<dbReference type="Pfam" id="PF13651">
    <property type="entry name" value="EcoRI_methylase"/>
    <property type="match status" value="1"/>
</dbReference>
<keyword evidence="1" id="KW-0489">Methyltransferase</keyword>
<dbReference type="Proteomes" id="UP001237011">
    <property type="component" value="Chromosome"/>
</dbReference>
<proteinExistence type="predicted"/>
<dbReference type="InterPro" id="IPR025247">
    <property type="entry name" value="EcoRI-like_methylase"/>
</dbReference>
<dbReference type="RefSeq" id="WP_305937707.1">
    <property type="nucleotide sequence ID" value="NZ_CP132191.1"/>
</dbReference>